<protein>
    <submittedName>
        <fullName evidence="2">Unannotated protein</fullName>
    </submittedName>
</protein>
<keyword evidence="1" id="KW-0472">Membrane</keyword>
<evidence type="ECO:0000256" key="1">
    <source>
        <dbReference type="SAM" id="Phobius"/>
    </source>
</evidence>
<proteinExistence type="predicted"/>
<feature type="transmembrane region" description="Helical" evidence="1">
    <location>
        <begin position="230"/>
        <end position="246"/>
    </location>
</feature>
<feature type="transmembrane region" description="Helical" evidence="1">
    <location>
        <begin position="355"/>
        <end position="376"/>
    </location>
</feature>
<organism evidence="2">
    <name type="scientific">freshwater metagenome</name>
    <dbReference type="NCBI Taxonomy" id="449393"/>
    <lineage>
        <taxon>unclassified sequences</taxon>
        <taxon>metagenomes</taxon>
        <taxon>ecological metagenomes</taxon>
    </lineage>
</organism>
<keyword evidence="1" id="KW-0812">Transmembrane</keyword>
<evidence type="ECO:0000313" key="3">
    <source>
        <dbReference type="EMBL" id="CAB4946776.1"/>
    </source>
</evidence>
<dbReference type="AlphaFoldDB" id="A0A6J5YCJ5"/>
<keyword evidence="1" id="KW-1133">Transmembrane helix</keyword>
<feature type="transmembrane region" description="Helical" evidence="1">
    <location>
        <begin position="303"/>
        <end position="321"/>
    </location>
</feature>
<feature type="transmembrane region" description="Helical" evidence="1">
    <location>
        <begin position="154"/>
        <end position="170"/>
    </location>
</feature>
<dbReference type="EMBL" id="CAEMXZ010000079">
    <property type="protein sequence ID" value="CAB4323870.1"/>
    <property type="molecule type" value="Genomic_DNA"/>
</dbReference>
<gene>
    <name evidence="2" type="ORF">UFOPK1392_01632</name>
    <name evidence="3" type="ORF">UFOPK3733_01635</name>
</gene>
<feature type="transmembrane region" description="Helical" evidence="1">
    <location>
        <begin position="388"/>
        <end position="406"/>
    </location>
</feature>
<feature type="transmembrane region" description="Helical" evidence="1">
    <location>
        <begin position="328"/>
        <end position="349"/>
    </location>
</feature>
<feature type="transmembrane region" description="Helical" evidence="1">
    <location>
        <begin position="130"/>
        <end position="148"/>
    </location>
</feature>
<feature type="transmembrane region" description="Helical" evidence="1">
    <location>
        <begin position="104"/>
        <end position="123"/>
    </location>
</feature>
<sequence>MKSRFERRSFVDGSTVPKVVRTLRWLALLLGIAVVCVLIVKILTWDWMAVGDFGTLRLRTLDVGTSHTPLVGIYSRWGWNHPGPMLFMFMAPALRLTGGAGHGLLLGALAINVAAIASVTAVAKRAGNEMLALVALGTIVLCRALGTGELLDPWNPYALILALFTAFIAGWRALLGDRVAAVVFVVAASFAVQCHVEVALTVILLAAVVLGALGVRAIRGRASKHDRMTLALALGVGFVCWLPPIIEQFTASDGGNLRAIASFALHGGGDVNGWHDGARIVSWFLASPFNWLGGDLLVPKGGISIPIALVALVGATAWAAHRRYLSELAVCAVALLGVVTAFVACSRISGVAFPYLYRWVLAVAVVVWIAIGAVALRELRERFEWAQWSEAVLWAITSVLLIITLAQGPNLTALKGSDTALRKFDSLVEPTLAALRELPPPTLLTVTASGVDGSFAIDMLQRAPDEGLDVRFDSERAFIFGTQRTIDPARANSELVLAEGASRDTYINDPRYQLVGEFDPLSPEERSEYERLDAIDWSARTDGPTNPGDEYRRYRQLAEDFEYLAVFVSDQPLAPTGG</sequence>
<feature type="transmembrane region" description="Helical" evidence="1">
    <location>
        <begin position="198"/>
        <end position="218"/>
    </location>
</feature>
<dbReference type="EMBL" id="CAFBNC010000097">
    <property type="protein sequence ID" value="CAB4946776.1"/>
    <property type="molecule type" value="Genomic_DNA"/>
</dbReference>
<name>A0A6J5YCJ5_9ZZZZ</name>
<feature type="transmembrane region" description="Helical" evidence="1">
    <location>
        <begin position="25"/>
        <end position="45"/>
    </location>
</feature>
<accession>A0A6J5YCJ5</accession>
<reference evidence="2" key="1">
    <citation type="submission" date="2020-05" db="EMBL/GenBank/DDBJ databases">
        <authorList>
            <person name="Chiriac C."/>
            <person name="Salcher M."/>
            <person name="Ghai R."/>
            <person name="Kavagutti S V."/>
        </authorList>
    </citation>
    <scope>NUCLEOTIDE SEQUENCE</scope>
</reference>
<evidence type="ECO:0000313" key="2">
    <source>
        <dbReference type="EMBL" id="CAB4323870.1"/>
    </source>
</evidence>